<dbReference type="OrthoDB" id="241340at2759"/>
<keyword evidence="3" id="KW-0175">Coiled coil</keyword>
<feature type="domain" description="tRNA/rRNA methyltransferase SpoU type" evidence="4">
    <location>
        <begin position="1578"/>
        <end position="1719"/>
    </location>
</feature>
<accession>I7MFK2</accession>
<dbReference type="Gene3D" id="3.40.1280.10">
    <property type="match status" value="1"/>
</dbReference>
<dbReference type="InterPro" id="IPR044748">
    <property type="entry name" value="Trm3/TARBP1_C"/>
</dbReference>
<evidence type="ECO:0000259" key="4">
    <source>
        <dbReference type="Pfam" id="PF00588"/>
    </source>
</evidence>
<dbReference type="GO" id="GO:0003723">
    <property type="term" value="F:RNA binding"/>
    <property type="evidence" value="ECO:0007669"/>
    <property type="project" value="InterPro"/>
</dbReference>
<dbReference type="InterPro" id="IPR001537">
    <property type="entry name" value="SpoU_MeTrfase"/>
</dbReference>
<protein>
    <submittedName>
        <fullName evidence="5">TrmH family RNA methyltransferase</fullName>
    </submittedName>
</protein>
<dbReference type="CDD" id="cd18091">
    <property type="entry name" value="SpoU-like_TRM3-like"/>
    <property type="match status" value="1"/>
</dbReference>
<dbReference type="KEGG" id="tet:TTHERM_00218280"/>
<dbReference type="Proteomes" id="UP000009168">
    <property type="component" value="Unassembled WGS sequence"/>
</dbReference>
<dbReference type="GO" id="GO:0030488">
    <property type="term" value="P:tRNA methylation"/>
    <property type="evidence" value="ECO:0007669"/>
    <property type="project" value="InterPro"/>
</dbReference>
<evidence type="ECO:0000256" key="1">
    <source>
        <dbReference type="ARBA" id="ARBA00022603"/>
    </source>
</evidence>
<dbReference type="SUPFAM" id="SSF75217">
    <property type="entry name" value="alpha/beta knot"/>
    <property type="match status" value="1"/>
</dbReference>
<sequence length="1730" mass="204145">MSIDVVLQSLIPKKATDDQTIYTLLKQYAVLQVSLKQNEQFSAEISQELNSVFQKNINDESIKNNAQFHRKYLFCLLYLYQQLKQNKIMVQIDVLQGLFEFSLSLSLTSTQINYYFVLKTFNKILVKQGGEQINVMINEFLNAEIILESSVLQFYKTLKEKVEHADIESHHTQHLKKQEILIDFYIEYVQLNIKKGQFSQISESVQGVTKDIFKVYIWNEDTTSIFQKVCSSEANGFDFSKYNVNSLYNANYFNKMREILFKYFRTLFQSQKSIQDNISSEFRKRYLQQRNNLSSQPDKQHNLLCFEVIKFVELLYFNRKYDLNDEIVKSEFYWSDLKNTLELYENFEACKQGVNALNGILESVQNRFNEKDIKNDKNLLEYSKIYTKKYKTFVDLYITLDSFAVHLIKSLWPQLANFFQKDPVGINKIVEKIPILHHLNSEWPVYILFKKSIYHNNQSIVKCCVKYFLKMEEIDIDDLQDLIYDYAVPILNNCLFYNDATLDADSKFYNVVQTFFLNAYQKILKNLKEKLEQSNQAQEYEECSKKLLNHHLKRLIQSVCKHIVHPQAVCAFLLVFSNLNEQSTSISSEEIKMILDFTQRVYARANVRKRTIFAKGLISLIVNHLDIQNIENEQIYDLILGFPQQTFEWMSIKQFNGPQHLIELDLVKINEEINSSFQYKSKLLYFLIKNAEKLNISQTLIDLRNNISQIKLQNNEDQHSYQDMNQQYLKFLSFTNILLEIPSYSHAIKHLIDNSKEIKKELEFLYQFSIDGKLAEFTSSWLFNDKISDIYTNSYRPYQESTQYILQLKELIKLFKDTKEMKKIHEQLDSVSADLLSYLMLRISEKDIDSKQYSDFSYYQNEILDLFFNLYYYAISPQLLRPTHKLSTSLSKAIKNMFEQLIQLLNRQTSQSHSNESILSPGEEQLVCLYFEILSCICKSNLDIIQQSQKSANSSIFIDDLIFDKGLELVQILSLYDSPSDQNYPVIKQLASKRGFLSKSHALLCNLMSLLSFSNEIYNNPNFTNIIDKVVADAYYLADVFDFNKLDELFIMLKYVYNPYLVSHLNDENQEQLIKDFKNLFELCFNQNILTTQLNYITYKEVHYMYEWALDQTLFYNPYIIKSDIIQHFIKVTLKAGQNNWLLQRKVVDKIASIFYSDPSLLVSFEKTIYRFIKIKEYRGFDNGMEFYKDELEIPLANELKTKFSNNIEYYGAFPRFMILKLLENIVIWINNCVNNPSDLLDEVTKAKFKTLIDFYIKYTQNLLERNYQKKYQKSRNSLLPNTNHYNSKIRMWQCLCVIKDFFTEKVMNFIKNTFDQSEYNVDRLISDIKEKIWGILDFNNQVNIRQYIEVFTLHLYNEFPVYFEQSIIDGIKEKNNRSQYSIPLVFMAGYQLCRKPNNLKAKEVLSHLIPYTGSHVAYLRSIAQYFVSKFTEANEEQIKDDILLKNLNSFFTENKESIKMRKTFDKIVEKFQKVIENFNTEQLLSIDMDGNGEVVHENVIEEIKNVCMNLIYQLKEHEDAPPKKDDLWRLKTQEFIQDIPIPDLSEVTNFQRKIDVVQNELDQIEAEKKKRRKEKDIIVVASLLEKIPNFGHLTRTSEIFGVSSLVIPNKAILEEEGFKAISVTAEKWLPIQEVKEKDLMAFLILKKKLGYKIVGLEQTSKSKMIQHQEFPDKCILLLGREKTGIPLEYIEILDECVEIPQFGQVRSLNVHVSAVICIWEFVKQKFIKE</sequence>
<evidence type="ECO:0000313" key="5">
    <source>
        <dbReference type="EMBL" id="EAS00255.2"/>
    </source>
</evidence>
<keyword evidence="1 5" id="KW-0489">Methyltransferase</keyword>
<name>I7MFK2_TETTS</name>
<dbReference type="InterPro" id="IPR029028">
    <property type="entry name" value="Alpha/beta_knot_MTases"/>
</dbReference>
<dbReference type="EMBL" id="GG662621">
    <property type="protein sequence ID" value="EAS00255.2"/>
    <property type="molecule type" value="Genomic_DNA"/>
</dbReference>
<feature type="coiled-coil region" evidence="3">
    <location>
        <begin position="1548"/>
        <end position="1575"/>
    </location>
</feature>
<dbReference type="STRING" id="312017.I7MFK2"/>
<dbReference type="eggNOG" id="KOG0839">
    <property type="taxonomic scope" value="Eukaryota"/>
</dbReference>
<evidence type="ECO:0000313" key="6">
    <source>
        <dbReference type="Proteomes" id="UP000009168"/>
    </source>
</evidence>
<gene>
    <name evidence="5" type="ORF">TTHERM_00218280</name>
</gene>
<dbReference type="InterPro" id="IPR045330">
    <property type="entry name" value="TRM3/TARBP1"/>
</dbReference>
<keyword evidence="2" id="KW-0808">Transferase</keyword>
<proteinExistence type="predicted"/>
<evidence type="ECO:0000256" key="3">
    <source>
        <dbReference type="SAM" id="Coils"/>
    </source>
</evidence>
<evidence type="ECO:0000256" key="2">
    <source>
        <dbReference type="ARBA" id="ARBA00022679"/>
    </source>
</evidence>
<organism evidence="5 6">
    <name type="scientific">Tetrahymena thermophila (strain SB210)</name>
    <dbReference type="NCBI Taxonomy" id="312017"/>
    <lineage>
        <taxon>Eukaryota</taxon>
        <taxon>Sar</taxon>
        <taxon>Alveolata</taxon>
        <taxon>Ciliophora</taxon>
        <taxon>Intramacronucleata</taxon>
        <taxon>Oligohymenophorea</taxon>
        <taxon>Hymenostomatida</taxon>
        <taxon>Tetrahymenina</taxon>
        <taxon>Tetrahymenidae</taxon>
        <taxon>Tetrahymena</taxon>
    </lineage>
</organism>
<dbReference type="InterPro" id="IPR029026">
    <property type="entry name" value="tRNA_m1G_MTases_N"/>
</dbReference>
<dbReference type="InParanoid" id="I7MFK2"/>
<dbReference type="GeneID" id="7838586"/>
<dbReference type="PANTHER" id="PTHR12029:SF11">
    <property type="entry name" value="METHYLTRANSFERASE TARBP1-RELATED"/>
    <property type="match status" value="1"/>
</dbReference>
<keyword evidence="6" id="KW-1185">Reference proteome</keyword>
<reference evidence="6" key="1">
    <citation type="journal article" date="2006" name="PLoS Biol.">
        <title>Macronuclear genome sequence of the ciliate Tetrahymena thermophila, a model eukaryote.</title>
        <authorList>
            <person name="Eisen J.A."/>
            <person name="Coyne R.S."/>
            <person name="Wu M."/>
            <person name="Wu D."/>
            <person name="Thiagarajan M."/>
            <person name="Wortman J.R."/>
            <person name="Badger J.H."/>
            <person name="Ren Q."/>
            <person name="Amedeo P."/>
            <person name="Jones K.M."/>
            <person name="Tallon L.J."/>
            <person name="Delcher A.L."/>
            <person name="Salzberg S.L."/>
            <person name="Silva J.C."/>
            <person name="Haas B.J."/>
            <person name="Majoros W.H."/>
            <person name="Farzad M."/>
            <person name="Carlton J.M."/>
            <person name="Smith R.K. Jr."/>
            <person name="Garg J."/>
            <person name="Pearlman R.E."/>
            <person name="Karrer K.M."/>
            <person name="Sun L."/>
            <person name="Manning G."/>
            <person name="Elde N.C."/>
            <person name="Turkewitz A.P."/>
            <person name="Asai D.J."/>
            <person name="Wilkes D.E."/>
            <person name="Wang Y."/>
            <person name="Cai H."/>
            <person name="Collins K."/>
            <person name="Stewart B.A."/>
            <person name="Lee S.R."/>
            <person name="Wilamowska K."/>
            <person name="Weinberg Z."/>
            <person name="Ruzzo W.L."/>
            <person name="Wloga D."/>
            <person name="Gaertig J."/>
            <person name="Frankel J."/>
            <person name="Tsao C.-C."/>
            <person name="Gorovsky M.A."/>
            <person name="Keeling P.J."/>
            <person name="Waller R.F."/>
            <person name="Patron N.J."/>
            <person name="Cherry J.M."/>
            <person name="Stover N.A."/>
            <person name="Krieger C.J."/>
            <person name="del Toro C."/>
            <person name="Ryder H.F."/>
            <person name="Williamson S.C."/>
            <person name="Barbeau R.A."/>
            <person name="Hamilton E.P."/>
            <person name="Orias E."/>
        </authorList>
    </citation>
    <scope>NUCLEOTIDE SEQUENCE [LARGE SCALE GENOMIC DNA]</scope>
    <source>
        <strain evidence="6">SB210</strain>
    </source>
</reference>
<dbReference type="Pfam" id="PF00588">
    <property type="entry name" value="SpoU_methylase"/>
    <property type="match status" value="1"/>
</dbReference>
<dbReference type="RefSeq" id="XP_001020500.2">
    <property type="nucleotide sequence ID" value="XM_001020500.2"/>
</dbReference>
<dbReference type="PANTHER" id="PTHR12029">
    <property type="entry name" value="RNA METHYLTRANSFERASE"/>
    <property type="match status" value="1"/>
</dbReference>
<dbReference type="GO" id="GO:0016423">
    <property type="term" value="F:tRNA (guanine) methyltransferase activity"/>
    <property type="evidence" value="ECO:0007669"/>
    <property type="project" value="InterPro"/>
</dbReference>